<feature type="transmembrane region" description="Helical" evidence="1">
    <location>
        <begin position="126"/>
        <end position="147"/>
    </location>
</feature>
<dbReference type="RefSeq" id="WP_013774705.1">
    <property type="nucleotide sequence ID" value="NC_015517.1"/>
</dbReference>
<accession>F3YCP1</accession>
<evidence type="ECO:0000313" key="2">
    <source>
        <dbReference type="EMBL" id="BAK22269.1"/>
    </source>
</evidence>
<geneLocation type="plasmid" evidence="2 3">
    <name>pMP1</name>
</geneLocation>
<protein>
    <submittedName>
        <fullName evidence="2">Uncharacterized protein</fullName>
    </submittedName>
</protein>
<dbReference type="Proteomes" id="UP000008456">
    <property type="component" value="Plasmid pMP1"/>
</dbReference>
<keyword evidence="1" id="KW-0472">Membrane</keyword>
<dbReference type="OrthoDB" id="9993956at2"/>
<feature type="transmembrane region" description="Helical" evidence="1">
    <location>
        <begin position="183"/>
        <end position="201"/>
    </location>
</feature>
<dbReference type="EMBL" id="AP012201">
    <property type="protein sequence ID" value="BAK22269.1"/>
    <property type="molecule type" value="Genomic_DNA"/>
</dbReference>
<gene>
    <name evidence="2" type="ordered locus">MPTP_1875</name>
</gene>
<reference evidence="2 3" key="1">
    <citation type="journal article" date="2011" name="J. Bacteriol.">
        <title>Complete genome sequence of Melissococcus plutonius ATCC 35311.</title>
        <authorList>
            <person name="Okumura K."/>
            <person name="Arai R."/>
            <person name="Okura M."/>
            <person name="Kirikae T."/>
            <person name="Takamatsu D."/>
            <person name="Osaki M."/>
            <person name="Miyoshi-Akiyama T."/>
        </authorList>
    </citation>
    <scope>NUCLEOTIDE SEQUENCE [LARGE SCALE GENOMIC DNA]</scope>
    <source>
        <strain evidence="3">ATCC 35311 / CIP 104052 / LMG 20360 / NCIMB 702443</strain>
        <plasmid evidence="3">pMP1</plasmid>
    </source>
</reference>
<dbReference type="HOGENOM" id="CLU_1080684_0_0_9"/>
<feature type="transmembrane region" description="Helical" evidence="1">
    <location>
        <begin position="20"/>
        <end position="47"/>
    </location>
</feature>
<keyword evidence="3" id="KW-1185">Reference proteome</keyword>
<evidence type="ECO:0000256" key="1">
    <source>
        <dbReference type="SAM" id="Phobius"/>
    </source>
</evidence>
<feature type="transmembrane region" description="Helical" evidence="1">
    <location>
        <begin position="59"/>
        <end position="80"/>
    </location>
</feature>
<sequence>MRINIGFQKIYLSQIKEKKIFLLIGFTFIIIYFSVLIDVNTNVILMYHSIIDGIAYRDFSVLAIIRFLVLHLIYIYFFSLSTNFKDNTYLYLAFNRLGNIGIWYQNTLLYAAFLGMFYWGIMLIGFIIYLLILTAFIGELSLFYHVIFSKKTVLFFLFSILSSISLANIFLSIKNIVKKENIAFASVTFLLLCYIFSFYLVGERHFLFFNTDILTVERISSTFFGENAIIINIFWQFIQNLIISIFTITYLKKKGLE</sequence>
<evidence type="ECO:0000313" key="3">
    <source>
        <dbReference type="Proteomes" id="UP000008456"/>
    </source>
</evidence>
<proteinExistence type="predicted"/>
<name>F3YCP1_MELPT</name>
<keyword evidence="1" id="KW-1133">Transmembrane helix</keyword>
<reference key="2">
    <citation type="submission" date="2011-04" db="EMBL/GenBank/DDBJ databases">
        <title>Whole genome sequence of Melissococcus plutonius ATCC 35311.</title>
        <authorList>
            <person name="Okumura K."/>
            <person name="Arai R."/>
            <person name="Osaki M."/>
            <person name="Okura M."/>
            <person name="Kirikae T."/>
            <person name="Takamatsu D."/>
            <person name="Akiyama T."/>
        </authorList>
    </citation>
    <scope>NUCLEOTIDE SEQUENCE</scope>
    <source>
        <strain>ATCC 35311</strain>
    </source>
</reference>
<dbReference type="AlphaFoldDB" id="F3YCP1"/>
<feature type="transmembrane region" description="Helical" evidence="1">
    <location>
        <begin position="153"/>
        <end position="171"/>
    </location>
</feature>
<dbReference type="KEGG" id="mps:MPTP_1875"/>
<organism evidence="2 3">
    <name type="scientific">Melissococcus plutonius (strain ATCC 35311 / DSM 29964 / CIP 104052 / LMG 20360 / NCIMB 702443)</name>
    <dbReference type="NCBI Taxonomy" id="940190"/>
    <lineage>
        <taxon>Bacteria</taxon>
        <taxon>Bacillati</taxon>
        <taxon>Bacillota</taxon>
        <taxon>Bacilli</taxon>
        <taxon>Lactobacillales</taxon>
        <taxon>Enterococcaceae</taxon>
        <taxon>Melissococcus</taxon>
    </lineage>
</organism>
<feature type="transmembrane region" description="Helical" evidence="1">
    <location>
        <begin position="229"/>
        <end position="251"/>
    </location>
</feature>
<keyword evidence="1" id="KW-0812">Transmembrane</keyword>
<keyword evidence="2" id="KW-0614">Plasmid</keyword>